<feature type="transmembrane region" description="Helical" evidence="1">
    <location>
        <begin position="154"/>
        <end position="184"/>
    </location>
</feature>
<reference evidence="2 5" key="2">
    <citation type="submission" date="2016-11" db="EMBL/GenBank/DDBJ databases">
        <title>Genomic analysis of Caldithrix abyssi and proposal of a novel bacterial phylum Caldithrichaeota.</title>
        <authorList>
            <person name="Kublanov I."/>
            <person name="Sigalova O."/>
            <person name="Gavrilov S."/>
            <person name="Lebedinsky A."/>
            <person name="Ivanova N."/>
            <person name="Daum C."/>
            <person name="Reddy T."/>
            <person name="Klenk H.P."/>
            <person name="Goker M."/>
            <person name="Reva O."/>
            <person name="Miroshnichenko M."/>
            <person name="Kyprides N."/>
            <person name="Woyke T."/>
            <person name="Gelfand M."/>
        </authorList>
    </citation>
    <scope>NUCLEOTIDE SEQUENCE [LARGE SCALE GENOMIC DNA]</scope>
    <source>
        <strain evidence="2 5">LF13</strain>
    </source>
</reference>
<keyword evidence="1" id="KW-0812">Transmembrane</keyword>
<evidence type="ECO:0000313" key="5">
    <source>
        <dbReference type="Proteomes" id="UP000183868"/>
    </source>
</evidence>
<accession>H1XU58</accession>
<feature type="transmembrane region" description="Helical" evidence="1">
    <location>
        <begin position="239"/>
        <end position="263"/>
    </location>
</feature>
<dbReference type="GO" id="GO:0005548">
    <property type="term" value="F:phospholipid transporter activity"/>
    <property type="evidence" value="ECO:0007669"/>
    <property type="project" value="TreeGrafter"/>
</dbReference>
<reference evidence="3 4" key="1">
    <citation type="submission" date="2011-09" db="EMBL/GenBank/DDBJ databases">
        <title>The permanent draft genome of Caldithrix abyssi DSM 13497.</title>
        <authorList>
            <consortium name="US DOE Joint Genome Institute (JGI-PGF)"/>
            <person name="Lucas S."/>
            <person name="Han J."/>
            <person name="Lapidus A."/>
            <person name="Bruce D."/>
            <person name="Goodwin L."/>
            <person name="Pitluck S."/>
            <person name="Peters L."/>
            <person name="Kyrpides N."/>
            <person name="Mavromatis K."/>
            <person name="Ivanova N."/>
            <person name="Mikhailova N."/>
            <person name="Chertkov O."/>
            <person name="Detter J.C."/>
            <person name="Tapia R."/>
            <person name="Han C."/>
            <person name="Land M."/>
            <person name="Hauser L."/>
            <person name="Markowitz V."/>
            <person name="Cheng J.-F."/>
            <person name="Hugenholtz P."/>
            <person name="Woyke T."/>
            <person name="Wu D."/>
            <person name="Spring S."/>
            <person name="Brambilla E."/>
            <person name="Klenk H.-P."/>
            <person name="Eisen J.A."/>
        </authorList>
    </citation>
    <scope>NUCLEOTIDE SEQUENCE [LARGE SCALE GENOMIC DNA]</scope>
    <source>
        <strain evidence="3 4">DSM 13497</strain>
    </source>
</reference>
<dbReference type="GO" id="GO:0043190">
    <property type="term" value="C:ATP-binding cassette (ABC) transporter complex"/>
    <property type="evidence" value="ECO:0007669"/>
    <property type="project" value="InterPro"/>
</dbReference>
<dbReference type="Pfam" id="PF02405">
    <property type="entry name" value="MlaE"/>
    <property type="match status" value="1"/>
</dbReference>
<dbReference type="RefSeq" id="WP_006928702.1">
    <property type="nucleotide sequence ID" value="NZ_CM001402.1"/>
</dbReference>
<dbReference type="Proteomes" id="UP000004671">
    <property type="component" value="Chromosome"/>
</dbReference>
<dbReference type="FunCoup" id="H1XU58">
    <property type="interactions" value="436"/>
</dbReference>
<proteinExistence type="predicted"/>
<organism evidence="3 4">
    <name type="scientific">Caldithrix abyssi DSM 13497</name>
    <dbReference type="NCBI Taxonomy" id="880073"/>
    <lineage>
        <taxon>Bacteria</taxon>
        <taxon>Pseudomonadati</taxon>
        <taxon>Calditrichota</taxon>
        <taxon>Calditrichia</taxon>
        <taxon>Calditrichales</taxon>
        <taxon>Calditrichaceae</taxon>
        <taxon>Caldithrix</taxon>
    </lineage>
</organism>
<keyword evidence="4" id="KW-1185">Reference proteome</keyword>
<dbReference type="Proteomes" id="UP000183868">
    <property type="component" value="Chromosome"/>
</dbReference>
<feature type="transmembrane region" description="Helical" evidence="1">
    <location>
        <begin position="96"/>
        <end position="115"/>
    </location>
</feature>
<dbReference type="KEGG" id="caby:Cabys_696"/>
<dbReference type="PANTHER" id="PTHR30188">
    <property type="entry name" value="ABC TRANSPORTER PERMEASE PROTEIN-RELATED"/>
    <property type="match status" value="1"/>
</dbReference>
<evidence type="ECO:0000313" key="4">
    <source>
        <dbReference type="Proteomes" id="UP000004671"/>
    </source>
</evidence>
<dbReference type="InterPro" id="IPR030802">
    <property type="entry name" value="Permease_MalE"/>
</dbReference>
<dbReference type="EMBL" id="CP018099">
    <property type="protein sequence ID" value="APF17447.1"/>
    <property type="molecule type" value="Genomic_DNA"/>
</dbReference>
<gene>
    <name evidence="2" type="ORF">Cabys_696</name>
    <name evidence="3" type="ORF">Calab_1934</name>
</gene>
<dbReference type="HOGENOM" id="CLU_045686_1_1_0"/>
<keyword evidence="1" id="KW-0472">Membrane</keyword>
<evidence type="ECO:0000313" key="2">
    <source>
        <dbReference type="EMBL" id="APF17447.1"/>
    </source>
</evidence>
<sequence>MRVSSIIENLHSLFVKSLFFAFFAEVRRRLKFAFRVLSSMNAAFRYRHETLYQFYVMGVQALFLVVLATSFTSMVMSFEYGKKLEPFGAKLLLGRIMGISIIREIGPIVTGLMIAGRTGAKIVSEIGNMVLSQQTDALRAFGLDPIKRIIVPRVFASVMVMIPLTVLADSVGIIAGWFAAVRWIGVDSEFFWLSMRGGLLVKDLTIGLIKPPFYGLIIGLISSYYGYTIRGGAAGMGRAATQTVVFASVGVLFIDFLLTRIILSLY</sequence>
<dbReference type="PANTHER" id="PTHR30188:SF4">
    <property type="entry name" value="PROTEIN TRIGALACTOSYLDIACYLGLYCEROL 1, CHLOROPLASTIC"/>
    <property type="match status" value="1"/>
</dbReference>
<feature type="transmembrane region" description="Helical" evidence="1">
    <location>
        <begin position="204"/>
        <end position="227"/>
    </location>
</feature>
<feature type="transmembrane region" description="Helical" evidence="1">
    <location>
        <begin position="54"/>
        <end position="76"/>
    </location>
</feature>
<protein>
    <submittedName>
        <fullName evidence="2">Phospholipid/cholesterol/gamma-HCH transport system permease protein</fullName>
    </submittedName>
</protein>
<dbReference type="eggNOG" id="COG0767">
    <property type="taxonomic scope" value="Bacteria"/>
</dbReference>
<evidence type="ECO:0000313" key="3">
    <source>
        <dbReference type="EMBL" id="EHO41548.1"/>
    </source>
</evidence>
<dbReference type="STRING" id="880073.Cabys_696"/>
<dbReference type="PaxDb" id="880073-Calab_1934"/>
<dbReference type="EMBL" id="CM001402">
    <property type="protein sequence ID" value="EHO41548.1"/>
    <property type="molecule type" value="Genomic_DNA"/>
</dbReference>
<keyword evidence="1" id="KW-1133">Transmembrane helix</keyword>
<dbReference type="AlphaFoldDB" id="H1XU58"/>
<evidence type="ECO:0000256" key="1">
    <source>
        <dbReference type="SAM" id="Phobius"/>
    </source>
</evidence>
<name>H1XU58_CALAY</name>